<comment type="caution">
    <text evidence="3">The sequence shown here is derived from an EMBL/GenBank/DDBJ whole genome shotgun (WGS) entry which is preliminary data.</text>
</comment>
<keyword evidence="1" id="KW-0472">Membrane</keyword>
<reference evidence="3 4" key="1">
    <citation type="submission" date="2016-04" db="EMBL/GenBank/DDBJ databases">
        <title>The genome of Intoshia linei affirms orthonectids as highly simplified spiralians.</title>
        <authorList>
            <person name="Mikhailov K.V."/>
            <person name="Slusarev G.S."/>
            <person name="Nikitin M.A."/>
            <person name="Logacheva M.D."/>
            <person name="Penin A."/>
            <person name="Aleoshin V."/>
            <person name="Panchin Y.V."/>
        </authorList>
    </citation>
    <scope>NUCLEOTIDE SEQUENCE [LARGE SCALE GENOMIC DNA]</scope>
    <source>
        <strain evidence="3">Intl2013</strain>
        <tissue evidence="3">Whole animal</tissue>
    </source>
</reference>
<accession>A0A177B068</accession>
<dbReference type="EMBL" id="LWCA01000640">
    <property type="protein sequence ID" value="OAF67520.1"/>
    <property type="molecule type" value="Genomic_DNA"/>
</dbReference>
<sequence>MSYKINCLLCFTLLIVVLQEGISEKISCARIESKLVPMKTEGVQYMHDLYFKLSKIINIPVNEIHCKYGDEFYGYYIVHFNKSAIKVLLRLLYSKQLQLEGLVSEISQHGVTKLIYLSMDFRITGLSESSEILKKDRTYSITLNTNSNIYRFMSTILLTNTINLESHMLFNITNLNIYAVEPLNGYSDIVIFNNNKLAHINYINKNYVIEYCYESLPVVCDVNEKFKLLIEYSSQCKDLYCDYNFSICKIINNNAICTLKDDTLGTLTCKYKYSINRLSRLILTGIIGFIVICIIITIIVLFMCFTRMRSRDIIPVKSPSFSDIPDDDADETYLGIHKNANN</sequence>
<evidence type="ECO:0000256" key="2">
    <source>
        <dbReference type="SAM" id="SignalP"/>
    </source>
</evidence>
<keyword evidence="2" id="KW-0732">Signal</keyword>
<keyword evidence="1" id="KW-0812">Transmembrane</keyword>
<dbReference type="AlphaFoldDB" id="A0A177B068"/>
<dbReference type="Proteomes" id="UP000078046">
    <property type="component" value="Unassembled WGS sequence"/>
</dbReference>
<proteinExistence type="predicted"/>
<evidence type="ECO:0000256" key="1">
    <source>
        <dbReference type="SAM" id="Phobius"/>
    </source>
</evidence>
<feature type="chain" id="PRO_5008056763" description="EGF-like domain-containing protein" evidence="2">
    <location>
        <begin position="24"/>
        <end position="342"/>
    </location>
</feature>
<name>A0A177B068_9BILA</name>
<evidence type="ECO:0000313" key="4">
    <source>
        <dbReference type="Proteomes" id="UP000078046"/>
    </source>
</evidence>
<organism evidence="3 4">
    <name type="scientific">Intoshia linei</name>
    <dbReference type="NCBI Taxonomy" id="1819745"/>
    <lineage>
        <taxon>Eukaryota</taxon>
        <taxon>Metazoa</taxon>
        <taxon>Spiralia</taxon>
        <taxon>Lophotrochozoa</taxon>
        <taxon>Mesozoa</taxon>
        <taxon>Orthonectida</taxon>
        <taxon>Rhopaluridae</taxon>
        <taxon>Intoshia</taxon>
    </lineage>
</organism>
<keyword evidence="4" id="KW-1185">Reference proteome</keyword>
<evidence type="ECO:0000313" key="3">
    <source>
        <dbReference type="EMBL" id="OAF67520.1"/>
    </source>
</evidence>
<keyword evidence="1" id="KW-1133">Transmembrane helix</keyword>
<protein>
    <recommendedName>
        <fullName evidence="5">EGF-like domain-containing protein</fullName>
    </recommendedName>
</protein>
<gene>
    <name evidence="3" type="ORF">A3Q56_04749</name>
</gene>
<feature type="signal peptide" evidence="2">
    <location>
        <begin position="1"/>
        <end position="23"/>
    </location>
</feature>
<evidence type="ECO:0008006" key="5">
    <source>
        <dbReference type="Google" id="ProtNLM"/>
    </source>
</evidence>
<feature type="transmembrane region" description="Helical" evidence="1">
    <location>
        <begin position="281"/>
        <end position="305"/>
    </location>
</feature>